<dbReference type="AlphaFoldDB" id="A0A173SQY6"/>
<keyword evidence="4" id="KW-0472">Membrane</keyword>
<dbReference type="PROSITE" id="PS51257">
    <property type="entry name" value="PROKAR_LIPOPROTEIN"/>
    <property type="match status" value="1"/>
</dbReference>
<dbReference type="InterPro" id="IPR011990">
    <property type="entry name" value="TPR-like_helical_dom_sf"/>
</dbReference>
<feature type="chain" id="PRO_5008011737" evidence="6">
    <location>
        <begin position="24"/>
        <end position="624"/>
    </location>
</feature>
<keyword evidence="5" id="KW-0998">Cell outer membrane</keyword>
<reference evidence="9 10" key="1">
    <citation type="submission" date="2015-09" db="EMBL/GenBank/DDBJ databases">
        <authorList>
            <consortium name="Pathogen Informatics"/>
        </authorList>
    </citation>
    <scope>NUCLEOTIDE SEQUENCE [LARGE SCALE GENOMIC DNA]</scope>
    <source>
        <strain evidence="9 10">2789STDY5608872</strain>
    </source>
</reference>
<comment type="subcellular location">
    <subcellularLocation>
        <location evidence="1">Cell outer membrane</location>
    </subcellularLocation>
</comment>
<dbReference type="SUPFAM" id="SSF48452">
    <property type="entry name" value="TPR-like"/>
    <property type="match status" value="1"/>
</dbReference>
<evidence type="ECO:0000256" key="2">
    <source>
        <dbReference type="ARBA" id="ARBA00006275"/>
    </source>
</evidence>
<dbReference type="Gene3D" id="1.25.40.390">
    <property type="match status" value="1"/>
</dbReference>
<feature type="signal peptide" evidence="6">
    <location>
        <begin position="1"/>
        <end position="23"/>
    </location>
</feature>
<dbReference type="EMBL" id="CYXP01000002">
    <property type="protein sequence ID" value="CUM92773.1"/>
    <property type="molecule type" value="Genomic_DNA"/>
</dbReference>
<dbReference type="Proteomes" id="UP000095591">
    <property type="component" value="Unassembled WGS sequence"/>
</dbReference>
<evidence type="ECO:0000259" key="8">
    <source>
        <dbReference type="Pfam" id="PF14322"/>
    </source>
</evidence>
<dbReference type="InterPro" id="IPR012944">
    <property type="entry name" value="SusD_RagB_dom"/>
</dbReference>
<gene>
    <name evidence="9" type="ORF">ERS852429_01142</name>
</gene>
<name>A0A173SQY6_PARDI</name>
<evidence type="ECO:0000256" key="1">
    <source>
        <dbReference type="ARBA" id="ARBA00004442"/>
    </source>
</evidence>
<comment type="similarity">
    <text evidence="2">Belongs to the SusD family.</text>
</comment>
<dbReference type="Pfam" id="PF07980">
    <property type="entry name" value="SusD_RagB"/>
    <property type="match status" value="1"/>
</dbReference>
<accession>A0A173SQY6</accession>
<evidence type="ECO:0000256" key="4">
    <source>
        <dbReference type="ARBA" id="ARBA00023136"/>
    </source>
</evidence>
<evidence type="ECO:0000256" key="6">
    <source>
        <dbReference type="SAM" id="SignalP"/>
    </source>
</evidence>
<evidence type="ECO:0000313" key="9">
    <source>
        <dbReference type="EMBL" id="CUM92773.1"/>
    </source>
</evidence>
<evidence type="ECO:0000259" key="7">
    <source>
        <dbReference type="Pfam" id="PF07980"/>
    </source>
</evidence>
<organism evidence="9 10">
    <name type="scientific">Parabacteroides distasonis</name>
    <dbReference type="NCBI Taxonomy" id="823"/>
    <lineage>
        <taxon>Bacteria</taxon>
        <taxon>Pseudomonadati</taxon>
        <taxon>Bacteroidota</taxon>
        <taxon>Bacteroidia</taxon>
        <taxon>Bacteroidales</taxon>
        <taxon>Tannerellaceae</taxon>
        <taxon>Parabacteroides</taxon>
    </lineage>
</organism>
<dbReference type="InterPro" id="IPR033985">
    <property type="entry name" value="SusD-like_N"/>
</dbReference>
<feature type="domain" description="RagB/SusD" evidence="7">
    <location>
        <begin position="301"/>
        <end position="623"/>
    </location>
</feature>
<protein>
    <submittedName>
        <fullName evidence="9">SusD family</fullName>
    </submittedName>
</protein>
<evidence type="ECO:0000313" key="10">
    <source>
        <dbReference type="Proteomes" id="UP000095591"/>
    </source>
</evidence>
<proteinExistence type="inferred from homology"/>
<evidence type="ECO:0000256" key="3">
    <source>
        <dbReference type="ARBA" id="ARBA00022729"/>
    </source>
</evidence>
<dbReference type="RefSeq" id="WP_044545037.1">
    <property type="nucleotide sequence ID" value="NZ_CDRH01000134.1"/>
</dbReference>
<feature type="domain" description="SusD-like N-terminal" evidence="8">
    <location>
        <begin position="23"/>
        <end position="241"/>
    </location>
</feature>
<dbReference type="Pfam" id="PF14322">
    <property type="entry name" value="SusD-like_3"/>
    <property type="match status" value="1"/>
</dbReference>
<evidence type="ECO:0000256" key="5">
    <source>
        <dbReference type="ARBA" id="ARBA00023237"/>
    </source>
</evidence>
<keyword evidence="3 6" id="KW-0732">Signal</keyword>
<sequence>MKKVLIYFAMAVILALGSTSCSDFLEIEPVGAVNETNLTDREGINYLLTGMYSALNIPAATTNSYFGASLTNYTYGDVMGGDANKGSTAADQSDFTLLETFSFTTDNSYIKRKWVAVYDAVARANNVMHLAGLIKDELSAIPGQEKDFYTEAIAQARFMRGFYLFEGIKNFGAAIPYVSLEDYESSVNPLISNVDESGNYIYIWEQVAEDLQYAYDNLPGAWPEEPGRANKWAAGAFLAKLRIFQSSPYNGTNGTSNKWTEAKSILETVIANGTDSKGTKYTLTPSYETLYTAGESDWTGESVFDVQMAISGTQYYTNAINGNSHISLSGKIGSGWGFYQPSYDLVNAHMVDENGLPYLDKSYQSKTSVTTIDGDNVPHTDLTVYTDPRVDVSAGRFNVPYMDWDIPVTIDGWIRDLANGGPFLNKKNLPKKADKGGLSLTTTGGSTAKNFHLMRVAELYLLYAEACIETGDINTAREYINKVRARAAQSCIMAADANNNMALTSSPYVLEDKVSGNTIANTAANYRIGLYPASGWTVDKAIKALRFERRIELAMEGHHWYDLVRWNAASEELGNKGSGFLAYEKRYLLKYQSATYPDRLVTLPIPNDEIVTMEGVLVQNENWK</sequence>
<dbReference type="GO" id="GO:0009279">
    <property type="term" value="C:cell outer membrane"/>
    <property type="evidence" value="ECO:0007669"/>
    <property type="project" value="UniProtKB-SubCell"/>
</dbReference>